<keyword evidence="1" id="KW-1133">Transmembrane helix</keyword>
<keyword evidence="1" id="KW-0472">Membrane</keyword>
<evidence type="ECO:0000256" key="1">
    <source>
        <dbReference type="SAM" id="Phobius"/>
    </source>
</evidence>
<dbReference type="Pfam" id="PF06897">
    <property type="entry name" value="DUF1269"/>
    <property type="match status" value="1"/>
</dbReference>
<feature type="transmembrane region" description="Helical" evidence="1">
    <location>
        <begin position="52"/>
        <end position="75"/>
    </location>
</feature>
<comment type="caution">
    <text evidence="2">The sequence shown here is derived from an EMBL/GenBank/DDBJ whole genome shotgun (WGS) entry which is preliminary data.</text>
</comment>
<organism evidence="2 3">
    <name type="scientific">Leptolyngbya foveolarum</name>
    <dbReference type="NCBI Taxonomy" id="47253"/>
    <lineage>
        <taxon>Bacteria</taxon>
        <taxon>Bacillati</taxon>
        <taxon>Cyanobacteriota</taxon>
        <taxon>Cyanophyceae</taxon>
        <taxon>Leptolyngbyales</taxon>
        <taxon>Leptolyngbyaceae</taxon>
        <taxon>Leptolyngbya group</taxon>
        <taxon>Leptolyngbya</taxon>
    </lineage>
</organism>
<reference evidence="2 3" key="2">
    <citation type="submission" date="2018-06" db="EMBL/GenBank/DDBJ databases">
        <title>Metagenomic assembly of (sub)arctic Cyanobacteria and their associated microbiome from non-axenic cultures.</title>
        <authorList>
            <person name="Baurain D."/>
        </authorList>
    </citation>
    <scope>NUCLEOTIDE SEQUENCE [LARGE SCALE GENOMIC DNA]</scope>
    <source>
        <strain evidence="2">ULC129bin1</strain>
    </source>
</reference>
<dbReference type="EMBL" id="QBMC01000184">
    <property type="protein sequence ID" value="PZO11431.1"/>
    <property type="molecule type" value="Genomic_DNA"/>
</dbReference>
<dbReference type="InterPro" id="IPR009200">
    <property type="entry name" value="DUF1269_membrane"/>
</dbReference>
<dbReference type="Proteomes" id="UP000249354">
    <property type="component" value="Unassembled WGS sequence"/>
</dbReference>
<protein>
    <recommendedName>
        <fullName evidence="4">DUF1269 domain-containing protein</fullName>
    </recommendedName>
</protein>
<keyword evidence="1" id="KW-0812">Transmembrane</keyword>
<evidence type="ECO:0000313" key="3">
    <source>
        <dbReference type="Proteomes" id="UP000249354"/>
    </source>
</evidence>
<gene>
    <name evidence="2" type="ORF">DCF25_19395</name>
</gene>
<sequence>MSDLIVVGFESESKADEVLEKLGKLQKSHLIDLEDAAVLTKNDNGKIRVKQAYNLVAAGATSGSFWGLFLGLLFLHPLLGLAAGAASGALSGSFTDIGINDNFIKDLGETLEPGASALFILVRKATPDKVLEELKPFDGKIIQTSLSKTDEDSLKTAIAQAQATA</sequence>
<name>A0A2W4VGX8_9CYAN</name>
<accession>A0A2W4VGX8</accession>
<reference evidence="3" key="1">
    <citation type="submission" date="2018-04" db="EMBL/GenBank/DDBJ databases">
        <authorList>
            <person name="Cornet L."/>
        </authorList>
    </citation>
    <scope>NUCLEOTIDE SEQUENCE [LARGE SCALE GENOMIC DNA]</scope>
</reference>
<evidence type="ECO:0008006" key="4">
    <source>
        <dbReference type="Google" id="ProtNLM"/>
    </source>
</evidence>
<evidence type="ECO:0000313" key="2">
    <source>
        <dbReference type="EMBL" id="PZO11431.1"/>
    </source>
</evidence>
<proteinExistence type="predicted"/>
<dbReference type="AlphaFoldDB" id="A0A2W4VGX8"/>